<keyword evidence="6 7" id="KW-0472">Membrane</keyword>
<dbReference type="GO" id="GO:0033185">
    <property type="term" value="C:dolichol-phosphate-mannose synthase complex"/>
    <property type="evidence" value="ECO:0007669"/>
    <property type="project" value="TreeGrafter"/>
</dbReference>
<dbReference type="OrthoDB" id="2014333at2759"/>
<keyword evidence="9" id="KW-1185">Reference proteome</keyword>
<dbReference type="GO" id="GO:0005789">
    <property type="term" value="C:endoplasmic reticulum membrane"/>
    <property type="evidence" value="ECO:0007669"/>
    <property type="project" value="UniProtKB-SubCell"/>
</dbReference>
<dbReference type="VEuPathDB" id="VectorBase:SCAU005566"/>
<evidence type="ECO:0000313" key="8">
    <source>
        <dbReference type="EnsemblMetazoa" id="SCAU005566-PA"/>
    </source>
</evidence>
<comment type="subunit">
    <text evidence="7">Component of the dolichol-phosphate mannose (DPM) synthase complex.</text>
</comment>
<keyword evidence="4 7" id="KW-0256">Endoplasmic reticulum</keyword>
<comment type="similarity">
    <text evidence="2 7">Belongs to the DPM3 family.</text>
</comment>
<evidence type="ECO:0000313" key="9">
    <source>
        <dbReference type="Proteomes" id="UP000095300"/>
    </source>
</evidence>
<evidence type="ECO:0000256" key="7">
    <source>
        <dbReference type="RuleBase" id="RU365085"/>
    </source>
</evidence>
<evidence type="ECO:0000256" key="5">
    <source>
        <dbReference type="ARBA" id="ARBA00022989"/>
    </source>
</evidence>
<sequence>MTNLQRWLLYLVLFLVPYFGILAKAIKTQGMENLLLPLQLAPYVLVIAFGLYAAGTVLYRTFTFNDCPAAAKELQDHIHEARKDLLSKGFIFRD</sequence>
<evidence type="ECO:0000256" key="1">
    <source>
        <dbReference type="ARBA" id="ARBA00004477"/>
    </source>
</evidence>
<feature type="transmembrane region" description="Helical" evidence="7">
    <location>
        <begin position="7"/>
        <end position="26"/>
    </location>
</feature>
<comment type="pathway">
    <text evidence="7">Protein modification; protein glycosylation.</text>
</comment>
<dbReference type="EnsemblMetazoa" id="SCAU005566-RA">
    <property type="protein sequence ID" value="SCAU005566-PA"/>
    <property type="gene ID" value="SCAU005566"/>
</dbReference>
<keyword evidence="5 7" id="KW-1133">Transmembrane helix</keyword>
<feature type="transmembrane region" description="Helical" evidence="7">
    <location>
        <begin position="38"/>
        <end position="59"/>
    </location>
</feature>
<accession>A0A1I8P7U0</accession>
<evidence type="ECO:0000256" key="3">
    <source>
        <dbReference type="ARBA" id="ARBA00022692"/>
    </source>
</evidence>
<dbReference type="PANTHER" id="PTHR16433:SF0">
    <property type="entry name" value="DOLICHOL-PHOSPHATE MANNOSYLTRANSFERASE SUBUNIT 3"/>
    <property type="match status" value="1"/>
</dbReference>
<comment type="subcellular location">
    <subcellularLocation>
        <location evidence="1 7">Endoplasmic reticulum membrane</location>
        <topology evidence="1 7">Multi-pass membrane protein</topology>
    </subcellularLocation>
</comment>
<gene>
    <name evidence="8" type="primary">106083800</name>
</gene>
<reference evidence="8" key="1">
    <citation type="submission" date="2020-05" db="UniProtKB">
        <authorList>
            <consortium name="EnsemblMetazoa"/>
        </authorList>
    </citation>
    <scope>IDENTIFICATION</scope>
    <source>
        <strain evidence="8">USDA</strain>
    </source>
</reference>
<evidence type="ECO:0000256" key="4">
    <source>
        <dbReference type="ARBA" id="ARBA00022824"/>
    </source>
</evidence>
<comment type="function">
    <text evidence="7">Stabilizer subunit of the dolichol-phosphate mannose (DPM) synthase complex; tethers catalytic subunit to the ER.</text>
</comment>
<dbReference type="UniPathway" id="UPA00378"/>
<dbReference type="STRING" id="35570.A0A1I8P7U0"/>
<dbReference type="Pfam" id="PF08285">
    <property type="entry name" value="DPM3"/>
    <property type="match status" value="1"/>
</dbReference>
<keyword evidence="3 7" id="KW-0812">Transmembrane</keyword>
<dbReference type="KEGG" id="scac:106083800"/>
<proteinExistence type="inferred from homology"/>
<dbReference type="AlphaFoldDB" id="A0A1I8P7U0"/>
<dbReference type="InterPro" id="IPR013174">
    <property type="entry name" value="DPM3"/>
</dbReference>
<name>A0A1I8P7U0_STOCA</name>
<organism evidence="8 9">
    <name type="scientific">Stomoxys calcitrans</name>
    <name type="common">Stable fly</name>
    <name type="synonym">Conops calcitrans</name>
    <dbReference type="NCBI Taxonomy" id="35570"/>
    <lineage>
        <taxon>Eukaryota</taxon>
        <taxon>Metazoa</taxon>
        <taxon>Ecdysozoa</taxon>
        <taxon>Arthropoda</taxon>
        <taxon>Hexapoda</taxon>
        <taxon>Insecta</taxon>
        <taxon>Pterygota</taxon>
        <taxon>Neoptera</taxon>
        <taxon>Endopterygota</taxon>
        <taxon>Diptera</taxon>
        <taxon>Brachycera</taxon>
        <taxon>Muscomorpha</taxon>
        <taxon>Muscoidea</taxon>
        <taxon>Muscidae</taxon>
        <taxon>Stomoxys</taxon>
    </lineage>
</organism>
<dbReference type="Proteomes" id="UP000095300">
    <property type="component" value="Unassembled WGS sequence"/>
</dbReference>
<evidence type="ECO:0000256" key="2">
    <source>
        <dbReference type="ARBA" id="ARBA00010430"/>
    </source>
</evidence>
<evidence type="ECO:0000256" key="6">
    <source>
        <dbReference type="ARBA" id="ARBA00023136"/>
    </source>
</evidence>
<dbReference type="GO" id="GO:0006506">
    <property type="term" value="P:GPI anchor biosynthetic process"/>
    <property type="evidence" value="ECO:0007669"/>
    <property type="project" value="TreeGrafter"/>
</dbReference>
<dbReference type="PANTHER" id="PTHR16433">
    <property type="entry name" value="DOLICHOL-PHOSPHATE MANNOSYLTRANSFERASE SUBUNIT 3"/>
    <property type="match status" value="1"/>
</dbReference>
<protein>
    <recommendedName>
        <fullName evidence="7">Dolichol-phosphate mannosyltransferase subunit 3</fullName>
    </recommendedName>
</protein>